<organism evidence="2">
    <name type="scientific">Cuerna arida</name>
    <dbReference type="NCBI Taxonomy" id="1464854"/>
    <lineage>
        <taxon>Eukaryota</taxon>
        <taxon>Metazoa</taxon>
        <taxon>Ecdysozoa</taxon>
        <taxon>Arthropoda</taxon>
        <taxon>Hexapoda</taxon>
        <taxon>Insecta</taxon>
        <taxon>Pterygota</taxon>
        <taxon>Neoptera</taxon>
        <taxon>Paraneoptera</taxon>
        <taxon>Hemiptera</taxon>
        <taxon>Auchenorrhyncha</taxon>
        <taxon>Membracoidea</taxon>
        <taxon>Cicadellidae</taxon>
        <taxon>Cicadellinae</taxon>
        <taxon>Proconiini</taxon>
        <taxon>Cuerna</taxon>
    </lineage>
</organism>
<evidence type="ECO:0000313" key="2">
    <source>
        <dbReference type="EMBL" id="JAS41844.1"/>
    </source>
</evidence>
<dbReference type="InterPro" id="IPR005135">
    <property type="entry name" value="Endo/exonuclease/phosphatase"/>
</dbReference>
<proteinExistence type="predicted"/>
<feature type="domain" description="Endonuclease/exonuclease/phosphatase" evidence="1">
    <location>
        <begin position="30"/>
        <end position="180"/>
    </location>
</feature>
<accession>A0A1B6EUX8</accession>
<dbReference type="Gene3D" id="3.60.10.10">
    <property type="entry name" value="Endonuclease/exonuclease/phosphatase"/>
    <property type="match status" value="1"/>
</dbReference>
<sequence>MTGVNKPVLDNQSRINHLKSKQNILIMHQNIQHLSSRLDQFQINLEEIKPDILALSEHKMTDADIKYLNLSDYILRSHFSRSSTVGGGVMILAKKGVVSKDVSIPVMQEIVTDKEFECCLTEFTMSGYSFVLACVYRSPTNYNVGPFLSKLEILIEALSNSYSNVVITGDFNINVLKHDNVYKNFCSILQMYNMDYKINFPTRVTAKSKTAIDNFITNINNKQLLSGGIITSISDHDAQYLQIFGLKNTHTNNIKKTCRKFTNDNFYLFFKYL</sequence>
<dbReference type="PANTHER" id="PTHR33776:SF4">
    <property type="entry name" value="ENDONUCLEASE_EXONUCLEASE_PHOSPHATASE DOMAIN-CONTAINING PROTEIN"/>
    <property type="match status" value="1"/>
</dbReference>
<reference evidence="2" key="1">
    <citation type="submission" date="2015-11" db="EMBL/GenBank/DDBJ databases">
        <title>De novo transcriptome assembly of four potential Pierce s Disease insect vectors from Arizona vineyards.</title>
        <authorList>
            <person name="Tassone E.E."/>
        </authorList>
    </citation>
    <scope>NUCLEOTIDE SEQUENCE</scope>
</reference>
<dbReference type="SUPFAM" id="SSF56219">
    <property type="entry name" value="DNase I-like"/>
    <property type="match status" value="1"/>
</dbReference>
<dbReference type="GO" id="GO:0003824">
    <property type="term" value="F:catalytic activity"/>
    <property type="evidence" value="ECO:0007669"/>
    <property type="project" value="InterPro"/>
</dbReference>
<evidence type="ECO:0000259" key="1">
    <source>
        <dbReference type="Pfam" id="PF03372"/>
    </source>
</evidence>
<dbReference type="Pfam" id="PF03372">
    <property type="entry name" value="Exo_endo_phos"/>
    <property type="match status" value="1"/>
</dbReference>
<gene>
    <name evidence="2" type="ORF">g.47447</name>
</gene>
<dbReference type="AlphaFoldDB" id="A0A1B6EUX8"/>
<dbReference type="PANTHER" id="PTHR33776">
    <property type="entry name" value="ENDO/EXONUCLEASE/PHOSPHATASE DOMAIN-CONTAINING PROTEIN"/>
    <property type="match status" value="1"/>
</dbReference>
<protein>
    <recommendedName>
        <fullName evidence="1">Endonuclease/exonuclease/phosphatase domain-containing protein</fullName>
    </recommendedName>
</protein>
<dbReference type="EMBL" id="GECZ01027925">
    <property type="protein sequence ID" value="JAS41844.1"/>
    <property type="molecule type" value="Transcribed_RNA"/>
</dbReference>
<name>A0A1B6EUX8_9HEMI</name>
<dbReference type="InterPro" id="IPR036691">
    <property type="entry name" value="Endo/exonu/phosph_ase_sf"/>
</dbReference>
<feature type="non-terminal residue" evidence="2">
    <location>
        <position position="273"/>
    </location>
</feature>